<evidence type="ECO:0000259" key="7">
    <source>
        <dbReference type="PROSITE" id="PS51085"/>
    </source>
</evidence>
<dbReference type="Pfam" id="PF00175">
    <property type="entry name" value="NAD_binding_1"/>
    <property type="match status" value="1"/>
</dbReference>
<reference evidence="9 10" key="1">
    <citation type="journal article" date="2024" name="Chem. Sci.">
        <title>Discovery of megapolipeptins by genome mining of a Burkholderiales bacteria collection.</title>
        <authorList>
            <person name="Paulo B.S."/>
            <person name="Recchia M.J.J."/>
            <person name="Lee S."/>
            <person name="Fergusson C.H."/>
            <person name="Romanowski S.B."/>
            <person name="Hernandez A."/>
            <person name="Krull N."/>
            <person name="Liu D.Y."/>
            <person name="Cavanagh H."/>
            <person name="Bos A."/>
            <person name="Gray C.A."/>
            <person name="Murphy B.T."/>
            <person name="Linington R.G."/>
            <person name="Eustaquio A.S."/>
        </authorList>
    </citation>
    <scope>NUCLEOTIDE SEQUENCE [LARGE SCALE GENOMIC DNA]</scope>
    <source>
        <strain evidence="9 10">RL21-008-BIB-B</strain>
    </source>
</reference>
<dbReference type="Proteomes" id="UP001629214">
    <property type="component" value="Unassembled WGS sequence"/>
</dbReference>
<accession>A0ABW8Z5G3</accession>
<dbReference type="PRINTS" id="PR00409">
    <property type="entry name" value="PHDIOXRDTASE"/>
</dbReference>
<evidence type="ECO:0000256" key="1">
    <source>
        <dbReference type="ARBA" id="ARBA00022630"/>
    </source>
</evidence>
<dbReference type="InterPro" id="IPR017927">
    <property type="entry name" value="FAD-bd_FR_type"/>
</dbReference>
<evidence type="ECO:0000256" key="5">
    <source>
        <dbReference type="ARBA" id="ARBA00023004"/>
    </source>
</evidence>
<dbReference type="SUPFAM" id="SSF63380">
    <property type="entry name" value="Riboflavin synthase domain-like"/>
    <property type="match status" value="1"/>
</dbReference>
<evidence type="ECO:0000256" key="4">
    <source>
        <dbReference type="ARBA" id="ARBA00023002"/>
    </source>
</evidence>
<dbReference type="InterPro" id="IPR017938">
    <property type="entry name" value="Riboflavin_synthase-like_b-brl"/>
</dbReference>
<keyword evidence="1" id="KW-0285">Flavoprotein</keyword>
<keyword evidence="5" id="KW-0408">Iron</keyword>
<dbReference type="EMBL" id="JAQQFR010000004">
    <property type="protein sequence ID" value="MFL9878291.1"/>
    <property type="molecule type" value="Genomic_DNA"/>
</dbReference>
<gene>
    <name evidence="9" type="ORF">PQR63_07865</name>
</gene>
<feature type="domain" description="FAD-binding FR-type" evidence="8">
    <location>
        <begin position="1"/>
        <end position="100"/>
    </location>
</feature>
<keyword evidence="2" id="KW-0001">2Fe-2S</keyword>
<evidence type="ECO:0000259" key="8">
    <source>
        <dbReference type="PROSITE" id="PS51384"/>
    </source>
</evidence>
<evidence type="ECO:0000313" key="9">
    <source>
        <dbReference type="EMBL" id="MFL9878291.1"/>
    </source>
</evidence>
<dbReference type="PANTHER" id="PTHR47354:SF1">
    <property type="entry name" value="CARNITINE MONOOXYGENASE REDUCTASE SUBUNIT"/>
    <property type="match status" value="1"/>
</dbReference>
<dbReference type="PROSITE" id="PS51085">
    <property type="entry name" value="2FE2S_FER_2"/>
    <property type="match status" value="1"/>
</dbReference>
<keyword evidence="3" id="KW-0479">Metal-binding</keyword>
<dbReference type="Gene3D" id="3.40.50.80">
    <property type="entry name" value="Nucleotide-binding domain of ferredoxin-NADP reductase (FNR) module"/>
    <property type="match status" value="1"/>
</dbReference>
<dbReference type="PANTHER" id="PTHR47354">
    <property type="entry name" value="NADH OXIDOREDUCTASE HCR"/>
    <property type="match status" value="1"/>
</dbReference>
<name>A0ABW8Z5G3_9BURK</name>
<evidence type="ECO:0000313" key="10">
    <source>
        <dbReference type="Proteomes" id="UP001629214"/>
    </source>
</evidence>
<keyword evidence="4" id="KW-0560">Oxidoreductase</keyword>
<keyword evidence="10" id="KW-1185">Reference proteome</keyword>
<dbReference type="CDD" id="cd00207">
    <property type="entry name" value="fer2"/>
    <property type="match status" value="1"/>
</dbReference>
<proteinExistence type="predicted"/>
<dbReference type="InterPro" id="IPR012675">
    <property type="entry name" value="Beta-grasp_dom_sf"/>
</dbReference>
<dbReference type="SUPFAM" id="SSF54292">
    <property type="entry name" value="2Fe-2S ferredoxin-like"/>
    <property type="match status" value="1"/>
</dbReference>
<keyword evidence="6" id="KW-0411">Iron-sulfur</keyword>
<protein>
    <submittedName>
        <fullName evidence="9">PDR/VanB family oxidoreductase</fullName>
    </submittedName>
</protein>
<evidence type="ECO:0000256" key="2">
    <source>
        <dbReference type="ARBA" id="ARBA00022714"/>
    </source>
</evidence>
<dbReference type="PROSITE" id="PS51384">
    <property type="entry name" value="FAD_FR"/>
    <property type="match status" value="1"/>
</dbReference>
<feature type="domain" description="2Fe-2S ferredoxin-type" evidence="7">
    <location>
        <begin position="227"/>
        <end position="313"/>
    </location>
</feature>
<dbReference type="SUPFAM" id="SSF52343">
    <property type="entry name" value="Ferredoxin reductase-like, C-terminal NADP-linked domain"/>
    <property type="match status" value="1"/>
</dbReference>
<dbReference type="InterPro" id="IPR050415">
    <property type="entry name" value="MRET"/>
</dbReference>
<sequence length="313" mass="32922">MNVILSAIRNSGTAIRIFELHTADGKAFPAYQPGAHIDVTLGNGLVRQYSLCCDQPSPDRYRIAVKQEPQSRGGSAWLHAEAKEGDTLQISAPRNAFALADAAGSHLLFAGGIGITPVLSMAYALLRDGADFHLHYFVRDEASVAFRDELTGTSLATHVSIHAGLSVDQTGAVIAAALTDAAVDAHAYTCGPGPFMATVVDLATARLGASQVHKESFSAPVAEAGDAAFVVRLSDGKEIEVASGKTALACLQEAGIEVDCSCEVGVCGTCQTKVIEGIPDHRDGFLNEKEKASNLWFMPCVSRARTGVLVLDL</sequence>
<dbReference type="Pfam" id="PF00111">
    <property type="entry name" value="Fer2"/>
    <property type="match status" value="1"/>
</dbReference>
<dbReference type="InterPro" id="IPR039261">
    <property type="entry name" value="FNR_nucleotide-bd"/>
</dbReference>
<evidence type="ECO:0000256" key="6">
    <source>
        <dbReference type="ARBA" id="ARBA00023014"/>
    </source>
</evidence>
<organism evidence="9 10">
    <name type="scientific">Herbaspirillum rhizosphaerae</name>
    <dbReference type="NCBI Taxonomy" id="346179"/>
    <lineage>
        <taxon>Bacteria</taxon>
        <taxon>Pseudomonadati</taxon>
        <taxon>Pseudomonadota</taxon>
        <taxon>Betaproteobacteria</taxon>
        <taxon>Burkholderiales</taxon>
        <taxon>Oxalobacteraceae</taxon>
        <taxon>Herbaspirillum</taxon>
    </lineage>
</organism>
<dbReference type="InterPro" id="IPR001433">
    <property type="entry name" value="OxRdtase_FAD/NAD-bd"/>
</dbReference>
<comment type="caution">
    <text evidence="9">The sequence shown here is derived from an EMBL/GenBank/DDBJ whole genome shotgun (WGS) entry which is preliminary data.</text>
</comment>
<dbReference type="Gene3D" id="3.10.20.30">
    <property type="match status" value="1"/>
</dbReference>
<dbReference type="PROSITE" id="PS00197">
    <property type="entry name" value="2FE2S_FER_1"/>
    <property type="match status" value="1"/>
</dbReference>
<dbReference type="InterPro" id="IPR036010">
    <property type="entry name" value="2Fe-2S_ferredoxin-like_sf"/>
</dbReference>
<dbReference type="InterPro" id="IPR001041">
    <property type="entry name" value="2Fe-2S_ferredoxin-type"/>
</dbReference>
<dbReference type="CDD" id="cd06185">
    <property type="entry name" value="PDR_like"/>
    <property type="match status" value="1"/>
</dbReference>
<dbReference type="Gene3D" id="2.40.30.10">
    <property type="entry name" value="Translation factors"/>
    <property type="match status" value="1"/>
</dbReference>
<evidence type="ECO:0000256" key="3">
    <source>
        <dbReference type="ARBA" id="ARBA00022723"/>
    </source>
</evidence>
<dbReference type="RefSeq" id="WP_408167119.1">
    <property type="nucleotide sequence ID" value="NZ_JAQQFR010000004.1"/>
</dbReference>
<dbReference type="InterPro" id="IPR006058">
    <property type="entry name" value="2Fe2S_fd_BS"/>
</dbReference>